<sequence length="314" mass="33384">MSIADRYLCTGVSWDDAGPFLALRTPDGAASQQRLDAGTVLSYRVLSGSGTDDAQSAAPRYCLGSVKVQDRHTRISEPCPGHSAAERGYQCGPCFARDDWRFVHNSHRSGIAPPGLLLYLAQPHWLYIATFADGTTKVGTAADGRKALRLTEQGAVHARYVAAARDGRVVRILEDLVTADAGLVQAVRSGTKAAALARPLAPDILERINARHAAAVRTQLAASGLEGFTVTDETWRRPEQALAVLGAPGAEPYPLDPGSGEHGLVIEAMLGASALVRVEDAETPFVADLARLKGRRLQTGAYRSALPALQPALF</sequence>
<evidence type="ECO:0000313" key="2">
    <source>
        <dbReference type="Proteomes" id="UP000676885"/>
    </source>
</evidence>
<reference evidence="1 2" key="1">
    <citation type="submission" date="2021-05" db="EMBL/GenBank/DDBJ databases">
        <title>Novel species in genus Arthrobacter.</title>
        <authorList>
            <person name="Zhang G."/>
        </authorList>
    </citation>
    <scope>NUCLEOTIDE SEQUENCE [LARGE SCALE GENOMIC DNA]</scope>
    <source>
        <strain evidence="2">zg-ZUI227</strain>
    </source>
</reference>
<dbReference type="KEGG" id="ajg:KKR91_13750"/>
<organism evidence="1 2">
    <name type="scientific">Arthrobacter jiangjiafuii</name>
    <dbReference type="NCBI Taxonomy" id="2817475"/>
    <lineage>
        <taxon>Bacteria</taxon>
        <taxon>Bacillati</taxon>
        <taxon>Actinomycetota</taxon>
        <taxon>Actinomycetes</taxon>
        <taxon>Micrococcales</taxon>
        <taxon>Micrococcaceae</taxon>
        <taxon>Arthrobacter</taxon>
    </lineage>
</organism>
<keyword evidence="2" id="KW-1185">Reference proteome</keyword>
<dbReference type="AlphaFoldDB" id="A0A975M435"/>
<accession>A0A975M435</accession>
<gene>
    <name evidence="1" type="ORF">KKR91_13750</name>
</gene>
<protein>
    <submittedName>
        <fullName evidence="1">DUF2797 domain-containing protein</fullName>
    </submittedName>
</protein>
<dbReference type="Proteomes" id="UP000676885">
    <property type="component" value="Chromosome"/>
</dbReference>
<name>A0A975M435_9MICC</name>
<evidence type="ECO:0000313" key="1">
    <source>
        <dbReference type="EMBL" id="QWC09532.1"/>
    </source>
</evidence>
<dbReference type="EMBL" id="CP076022">
    <property type="protein sequence ID" value="QWC09532.1"/>
    <property type="molecule type" value="Genomic_DNA"/>
</dbReference>
<proteinExistence type="predicted"/>
<dbReference type="RefSeq" id="WP_210227961.1">
    <property type="nucleotide sequence ID" value="NZ_CP076022.1"/>
</dbReference>